<dbReference type="InterPro" id="IPR001789">
    <property type="entry name" value="Sig_transdc_resp-reg_receiver"/>
</dbReference>
<reference evidence="3 4" key="1">
    <citation type="submission" date="2017-02" db="EMBL/GenBank/DDBJ databases">
        <authorList>
            <person name="Peterson S.W."/>
        </authorList>
    </citation>
    <scope>NUCLEOTIDE SEQUENCE [LARGE SCALE GENOMIC DNA]</scope>
    <source>
        <strain evidence="3 4">S285</strain>
    </source>
</reference>
<dbReference type="SMART" id="SM00448">
    <property type="entry name" value="REC"/>
    <property type="match status" value="1"/>
</dbReference>
<keyword evidence="4" id="KW-1185">Reference proteome</keyword>
<accession>A0A1W6N115</accession>
<evidence type="ECO:0000259" key="2">
    <source>
        <dbReference type="PROSITE" id="PS50110"/>
    </source>
</evidence>
<feature type="modified residue" description="4-aspartylphosphate" evidence="1">
    <location>
        <position position="55"/>
    </location>
</feature>
<dbReference type="GO" id="GO:0000160">
    <property type="term" value="P:phosphorelay signal transduction system"/>
    <property type="evidence" value="ECO:0007669"/>
    <property type="project" value="InterPro"/>
</dbReference>
<proteinExistence type="predicted"/>
<protein>
    <submittedName>
        <fullName evidence="3">Response regulator</fullName>
    </submittedName>
</protein>
<evidence type="ECO:0000313" key="4">
    <source>
        <dbReference type="Proteomes" id="UP000193978"/>
    </source>
</evidence>
<dbReference type="SUPFAM" id="SSF52172">
    <property type="entry name" value="CheY-like"/>
    <property type="match status" value="1"/>
</dbReference>
<dbReference type="PROSITE" id="PS50110">
    <property type="entry name" value="RESPONSE_REGULATORY"/>
    <property type="match status" value="1"/>
</dbReference>
<sequence>MQGLRILIVEDNPYIAIALEEMLTEQGLVIAGVAGALDDALLLAASTALDIALLDVNVGDRKIDPVAETLVARGKPFVFATGCGRAGLPEAFLDRPVVEKPFYIEEILQSLQNALDS</sequence>
<dbReference type="EMBL" id="CP019948">
    <property type="protein sequence ID" value="ARN83471.1"/>
    <property type="molecule type" value="Genomic_DNA"/>
</dbReference>
<dbReference type="STRING" id="655015.B1812_07450"/>
<dbReference type="AlphaFoldDB" id="A0A1W6N115"/>
<dbReference type="Proteomes" id="UP000193978">
    <property type="component" value="Chromosome"/>
</dbReference>
<feature type="domain" description="Response regulatory" evidence="2">
    <location>
        <begin position="5"/>
        <end position="115"/>
    </location>
</feature>
<dbReference type="OrthoDB" id="582170at2"/>
<organism evidence="3 4">
    <name type="scientific">Methylocystis bryophila</name>
    <dbReference type="NCBI Taxonomy" id="655015"/>
    <lineage>
        <taxon>Bacteria</taxon>
        <taxon>Pseudomonadati</taxon>
        <taxon>Pseudomonadota</taxon>
        <taxon>Alphaproteobacteria</taxon>
        <taxon>Hyphomicrobiales</taxon>
        <taxon>Methylocystaceae</taxon>
        <taxon>Methylocystis</taxon>
    </lineage>
</organism>
<gene>
    <name evidence="3" type="ORF">B1812_07450</name>
</gene>
<evidence type="ECO:0000313" key="3">
    <source>
        <dbReference type="EMBL" id="ARN83471.1"/>
    </source>
</evidence>
<name>A0A1W6N115_9HYPH</name>
<dbReference type="KEGG" id="mbry:B1812_07450"/>
<keyword evidence="1" id="KW-0597">Phosphoprotein</keyword>
<dbReference type="Gene3D" id="3.40.50.2300">
    <property type="match status" value="1"/>
</dbReference>
<evidence type="ECO:0000256" key="1">
    <source>
        <dbReference type="PROSITE-ProRule" id="PRU00169"/>
    </source>
</evidence>
<dbReference type="InterPro" id="IPR011006">
    <property type="entry name" value="CheY-like_superfamily"/>
</dbReference>